<dbReference type="InterPro" id="IPR027417">
    <property type="entry name" value="P-loop_NTPase"/>
</dbReference>
<accession>A0A7C5KDG7</accession>
<comment type="similarity">
    <text evidence="1">Belongs to the Mg-chelatase subunits D/I family. ComM subfamily.</text>
</comment>
<dbReference type="Pfam" id="PF01078">
    <property type="entry name" value="Mg_chelatase"/>
    <property type="match status" value="1"/>
</dbReference>
<proteinExistence type="inferred from homology"/>
<dbReference type="AlphaFoldDB" id="A0A7C5KDG7"/>
<dbReference type="InterPro" id="IPR001208">
    <property type="entry name" value="MCM_dom"/>
</dbReference>
<feature type="domain" description="AAA+ ATPase" evidence="5">
    <location>
        <begin position="212"/>
        <end position="395"/>
    </location>
</feature>
<dbReference type="Pfam" id="PF13335">
    <property type="entry name" value="Mg_chelatase_C"/>
    <property type="match status" value="1"/>
</dbReference>
<protein>
    <submittedName>
        <fullName evidence="6">ATP-binding protein</fullName>
    </submittedName>
</protein>
<dbReference type="PANTHER" id="PTHR32039:SF7">
    <property type="entry name" value="COMPETENCE PROTEIN COMM"/>
    <property type="match status" value="1"/>
</dbReference>
<dbReference type="GO" id="GO:0005524">
    <property type="term" value="F:ATP binding"/>
    <property type="evidence" value="ECO:0007669"/>
    <property type="project" value="UniProtKB-KW"/>
</dbReference>
<evidence type="ECO:0000256" key="1">
    <source>
        <dbReference type="ARBA" id="ARBA00006354"/>
    </source>
</evidence>
<evidence type="ECO:0000313" key="6">
    <source>
        <dbReference type="EMBL" id="HHI66437.1"/>
    </source>
</evidence>
<feature type="region of interest" description="Disordered" evidence="4">
    <location>
        <begin position="271"/>
        <end position="290"/>
    </location>
</feature>
<dbReference type="SUPFAM" id="SSF54211">
    <property type="entry name" value="Ribosomal protein S5 domain 2-like"/>
    <property type="match status" value="1"/>
</dbReference>
<dbReference type="PANTHER" id="PTHR32039">
    <property type="entry name" value="MAGNESIUM-CHELATASE SUBUNIT CHLI"/>
    <property type="match status" value="1"/>
</dbReference>
<evidence type="ECO:0000256" key="3">
    <source>
        <dbReference type="ARBA" id="ARBA00022840"/>
    </source>
</evidence>
<keyword evidence="2" id="KW-0547">Nucleotide-binding</keyword>
<dbReference type="PRINTS" id="PR01657">
    <property type="entry name" value="MCMFAMILY"/>
</dbReference>
<dbReference type="InterPro" id="IPR014721">
    <property type="entry name" value="Ribsml_uS5_D2-typ_fold_subgr"/>
</dbReference>
<dbReference type="Gene3D" id="3.30.230.10">
    <property type="match status" value="1"/>
</dbReference>
<evidence type="ECO:0000259" key="5">
    <source>
        <dbReference type="SMART" id="SM00382"/>
    </source>
</evidence>
<sequence length="508" mass="56273">MISKVKSVTLNGLDTYLVDIEVSFTTGYPGFTIVGLPDAVIQESRERIKTALKHVYSEIPIKKITVNLAPADLRKEGSYLDLPVAVGILEAAGIIGKIPENMAFIGELGLDGQIRGVSGAISLALGAKNLGIESLVLSEENAHEGAIVPEIKTYSFSNLNQLIEVFTGNLALDNFLAKKTIEEEIETSFDIDYSDVKGQERAKRAIVISAAGGHNILLMGPPGSGKSMLMKRFPTILPDLDDEESIIVTQIYSLIGEMKNRKSLIRKRPFRSPHHSISPAGLAGGGSPPRPGEMSLAHRGVLFLDEILEFRKDLIESLRQPLEDGKITISRASSSITFPAQFLLAACSNPCRCGYFKDRFNPCTCAISDIKKYRSKLSGPIRDRFDIMLEVPRLSNEELLEMKTGKTSEEMKNEVLKAKKFKLYRTKGNPKNNSELSSKEIKKYIILDDKAKRLLATAIDNHHFSARAYDKILKLSRTIADLNEEEIVNSQHLAEAISLRNIKWDPYE</sequence>
<gene>
    <name evidence="6" type="ORF">ENL70_07840</name>
</gene>
<keyword evidence="3 6" id="KW-0067">ATP-binding</keyword>
<dbReference type="Gene3D" id="3.40.50.300">
    <property type="entry name" value="P-loop containing nucleotide triphosphate hydrolases"/>
    <property type="match status" value="1"/>
</dbReference>
<dbReference type="SMART" id="SM00382">
    <property type="entry name" value="AAA"/>
    <property type="match status" value="1"/>
</dbReference>
<evidence type="ECO:0000256" key="4">
    <source>
        <dbReference type="SAM" id="MobiDB-lite"/>
    </source>
</evidence>
<comment type="caution">
    <text evidence="6">The sequence shown here is derived from an EMBL/GenBank/DDBJ whole genome shotgun (WGS) entry which is preliminary data.</text>
</comment>
<dbReference type="GO" id="GO:0003677">
    <property type="term" value="F:DNA binding"/>
    <property type="evidence" value="ECO:0007669"/>
    <property type="project" value="InterPro"/>
</dbReference>
<organism evidence="6">
    <name type="scientific">Thermodesulfobium narugense</name>
    <dbReference type="NCBI Taxonomy" id="184064"/>
    <lineage>
        <taxon>Bacteria</taxon>
        <taxon>Pseudomonadati</taxon>
        <taxon>Thermodesulfobiota</taxon>
        <taxon>Thermodesulfobiia</taxon>
        <taxon>Thermodesulfobiales</taxon>
        <taxon>Thermodesulfobiaceae</taxon>
        <taxon>Thermodesulfobium</taxon>
    </lineage>
</organism>
<dbReference type="NCBIfam" id="TIGR00368">
    <property type="entry name" value="YifB family Mg chelatase-like AAA ATPase"/>
    <property type="match status" value="1"/>
</dbReference>
<name>A0A7C5KDG7_9BACT</name>
<dbReference type="SUPFAM" id="SSF52540">
    <property type="entry name" value="P-loop containing nucleoside triphosphate hydrolases"/>
    <property type="match status" value="1"/>
</dbReference>
<reference evidence="6" key="1">
    <citation type="journal article" date="2020" name="mSystems">
        <title>Genome- and Community-Level Interaction Insights into Carbon Utilization and Element Cycling Functions of Hydrothermarchaeota in Hydrothermal Sediment.</title>
        <authorList>
            <person name="Zhou Z."/>
            <person name="Liu Y."/>
            <person name="Xu W."/>
            <person name="Pan J."/>
            <person name="Luo Z.H."/>
            <person name="Li M."/>
        </authorList>
    </citation>
    <scope>NUCLEOTIDE SEQUENCE [LARGE SCALE GENOMIC DNA]</scope>
    <source>
        <strain evidence="6">SpSt-1019</strain>
    </source>
</reference>
<dbReference type="Pfam" id="PF13541">
    <property type="entry name" value="ChlI"/>
    <property type="match status" value="1"/>
</dbReference>
<dbReference type="InterPro" id="IPR004482">
    <property type="entry name" value="Mg_chelat-rel"/>
</dbReference>
<evidence type="ECO:0000256" key="2">
    <source>
        <dbReference type="ARBA" id="ARBA00022741"/>
    </source>
</evidence>
<dbReference type="InterPro" id="IPR003593">
    <property type="entry name" value="AAA+_ATPase"/>
</dbReference>
<dbReference type="InterPro" id="IPR000523">
    <property type="entry name" value="Mg_chelatse_chII-like_cat_dom"/>
</dbReference>
<dbReference type="InterPro" id="IPR045006">
    <property type="entry name" value="CHLI-like"/>
</dbReference>
<dbReference type="InterPro" id="IPR025158">
    <property type="entry name" value="Mg_chelat-rel_C"/>
</dbReference>
<dbReference type="EMBL" id="DRUY01000261">
    <property type="protein sequence ID" value="HHI66437.1"/>
    <property type="molecule type" value="Genomic_DNA"/>
</dbReference>
<dbReference type="InterPro" id="IPR020568">
    <property type="entry name" value="Ribosomal_Su5_D2-typ_SF"/>
</dbReference>